<proteinExistence type="predicted"/>
<organism evidence="1 2">
    <name type="scientific">Streptomyces wuyuanensis</name>
    <dbReference type="NCBI Taxonomy" id="1196353"/>
    <lineage>
        <taxon>Bacteria</taxon>
        <taxon>Bacillati</taxon>
        <taxon>Actinomycetota</taxon>
        <taxon>Actinomycetes</taxon>
        <taxon>Kitasatosporales</taxon>
        <taxon>Streptomycetaceae</taxon>
        <taxon>Streptomyces</taxon>
    </lineage>
</organism>
<protein>
    <submittedName>
        <fullName evidence="1">Uncharacterized protein</fullName>
    </submittedName>
</protein>
<dbReference type="GeneID" id="40832636"/>
<gene>
    <name evidence="1" type="ORF">SAMN05444921_12154</name>
</gene>
<dbReference type="AlphaFoldDB" id="A0A1G9ZAF8"/>
<evidence type="ECO:0000313" key="2">
    <source>
        <dbReference type="Proteomes" id="UP000199063"/>
    </source>
</evidence>
<accession>A0A1G9ZAF8</accession>
<dbReference type="EMBL" id="FNHI01000021">
    <property type="protein sequence ID" value="SDN18390.1"/>
    <property type="molecule type" value="Genomic_DNA"/>
</dbReference>
<keyword evidence="2" id="KW-1185">Reference proteome</keyword>
<dbReference type="Proteomes" id="UP000199063">
    <property type="component" value="Unassembled WGS sequence"/>
</dbReference>
<name>A0A1G9ZAF8_9ACTN</name>
<reference evidence="2" key="1">
    <citation type="submission" date="2016-10" db="EMBL/GenBank/DDBJ databases">
        <authorList>
            <person name="Varghese N."/>
            <person name="Submissions S."/>
        </authorList>
    </citation>
    <scope>NUCLEOTIDE SEQUENCE [LARGE SCALE GENOMIC DNA]</scope>
    <source>
        <strain evidence="2">CGMCC 4.7042</strain>
    </source>
</reference>
<sequence length="100" mass="10706">MTDTPAPVPSPAGVRDQIAEALWPLTDWNGDRLNAEAAADAVLRVPVIAEALGTVSRVRAECDRIEAAVRANPKHPDFDGAYLAAIGHIRRALNPLKETT</sequence>
<evidence type="ECO:0000313" key="1">
    <source>
        <dbReference type="EMBL" id="SDN18390.1"/>
    </source>
</evidence>
<dbReference type="STRING" id="1196353.SAMN05444921_12154"/>
<dbReference type="RefSeq" id="WP_093659327.1">
    <property type="nucleotide sequence ID" value="NZ_FNHI01000021.1"/>
</dbReference>